<evidence type="ECO:0000256" key="3">
    <source>
        <dbReference type="ARBA" id="ARBA00023015"/>
    </source>
</evidence>
<dbReference type="InterPro" id="IPR036955">
    <property type="entry name" value="AP2/ERF_dom_sf"/>
</dbReference>
<feature type="region of interest" description="Disordered" evidence="9">
    <location>
        <begin position="1"/>
        <end position="31"/>
    </location>
</feature>
<keyword evidence="3" id="KW-0805">Transcription regulation</keyword>
<feature type="compositionally biased region" description="Low complexity" evidence="9">
    <location>
        <begin position="16"/>
        <end position="26"/>
    </location>
</feature>
<proteinExistence type="inferred from homology"/>
<evidence type="ECO:0000256" key="4">
    <source>
        <dbReference type="ARBA" id="ARBA00023125"/>
    </source>
</evidence>
<dbReference type="InterPro" id="IPR001471">
    <property type="entry name" value="AP2/ERF_dom"/>
</dbReference>
<accession>A0A6A2WIB5</accession>
<organism evidence="11 12">
    <name type="scientific">Hibiscus syriacus</name>
    <name type="common">Rose of Sharon</name>
    <dbReference type="NCBI Taxonomy" id="106335"/>
    <lineage>
        <taxon>Eukaryota</taxon>
        <taxon>Viridiplantae</taxon>
        <taxon>Streptophyta</taxon>
        <taxon>Embryophyta</taxon>
        <taxon>Tracheophyta</taxon>
        <taxon>Spermatophyta</taxon>
        <taxon>Magnoliopsida</taxon>
        <taxon>eudicotyledons</taxon>
        <taxon>Gunneridae</taxon>
        <taxon>Pentapetalae</taxon>
        <taxon>rosids</taxon>
        <taxon>malvids</taxon>
        <taxon>Malvales</taxon>
        <taxon>Malvaceae</taxon>
        <taxon>Malvoideae</taxon>
        <taxon>Hibiscus</taxon>
    </lineage>
</organism>
<evidence type="ECO:0000259" key="10">
    <source>
        <dbReference type="PROSITE" id="PS51032"/>
    </source>
</evidence>
<comment type="similarity">
    <text evidence="8">Belongs to the AP2/ERF transcription factor family. ERF subfamily.</text>
</comment>
<dbReference type="InterPro" id="IPR050913">
    <property type="entry name" value="AP2/ERF_ERF"/>
</dbReference>
<dbReference type="EMBL" id="VEPZ02001744">
    <property type="protein sequence ID" value="KAE8658568.1"/>
    <property type="molecule type" value="Genomic_DNA"/>
</dbReference>
<dbReference type="GO" id="GO:0005634">
    <property type="term" value="C:nucleus"/>
    <property type="evidence" value="ECO:0007669"/>
    <property type="project" value="UniProtKB-SubCell"/>
</dbReference>
<dbReference type="InterPro" id="IPR016177">
    <property type="entry name" value="DNA-bd_dom_sf"/>
</dbReference>
<dbReference type="FunFam" id="3.30.730.10:FF:000001">
    <property type="entry name" value="Ethylene-responsive transcription factor 2"/>
    <property type="match status" value="1"/>
</dbReference>
<keyword evidence="12" id="KW-1185">Reference proteome</keyword>
<keyword evidence="4" id="KW-0238">DNA-binding</keyword>
<dbReference type="PROSITE" id="PS51032">
    <property type="entry name" value="AP2_ERF"/>
    <property type="match status" value="1"/>
</dbReference>
<keyword evidence="7" id="KW-0539">Nucleus</keyword>
<comment type="caution">
    <text evidence="11">The sequence shown here is derived from an EMBL/GenBank/DDBJ whole genome shotgun (WGS) entry which is preliminary data.</text>
</comment>
<dbReference type="Gene3D" id="3.30.730.10">
    <property type="entry name" value="AP2/ERF domain"/>
    <property type="match status" value="1"/>
</dbReference>
<feature type="compositionally biased region" description="Polar residues" evidence="9">
    <location>
        <begin position="1"/>
        <end position="11"/>
    </location>
</feature>
<protein>
    <submittedName>
        <fullName evidence="11">Ethylene-responsive transcription factor CRF2</fullName>
    </submittedName>
</protein>
<feature type="domain" description="AP2/ERF" evidence="10">
    <location>
        <begin position="92"/>
        <end position="149"/>
    </location>
</feature>
<keyword evidence="5" id="KW-0010">Activator</keyword>
<name>A0A6A2WIB5_HIBSY</name>
<dbReference type="AlphaFoldDB" id="A0A6A2WIB5"/>
<dbReference type="GO" id="GO:0009873">
    <property type="term" value="P:ethylene-activated signaling pathway"/>
    <property type="evidence" value="ECO:0007669"/>
    <property type="project" value="UniProtKB-KW"/>
</dbReference>
<dbReference type="PANTHER" id="PTHR31194:SF140">
    <property type="entry name" value="ETHYLENE-RESPONSIVE TRANSCRIPTION FACTOR CRF2"/>
    <property type="match status" value="1"/>
</dbReference>
<dbReference type="CDD" id="cd00018">
    <property type="entry name" value="AP2"/>
    <property type="match status" value="1"/>
</dbReference>
<dbReference type="PANTHER" id="PTHR31194">
    <property type="entry name" value="SHN SHINE , DNA BINDING / TRANSCRIPTION FACTOR"/>
    <property type="match status" value="1"/>
</dbReference>
<sequence>MFSKQQSSTPTKVVRVSVTDPDATDSSTDDEADFYCRRPRVKRYVNEIRIESTASKPNFPGNTRKRTAASANVTEPKRRPLKHSSSNGNGRKFRGVRQRPWGKWAAEIRDPTRRVRVWLGTYQTAEEAALVYDNAAIKFRGPDALTNFISPPAEESSENQKTSTWLRFLGTNRETIHLAIFHLRRQSSTFKPNRVKKKHQSNPKNLLMKSKKKRVKRRSGRHPFNDLSDSKVFDQHLHDIFLVTSGEFESYSFPSASSQGDDYFEEIGDLFLLDPPVSNVCRR</sequence>
<reference evidence="11" key="1">
    <citation type="submission" date="2019-09" db="EMBL/GenBank/DDBJ databases">
        <title>Draft genome information of white flower Hibiscus syriacus.</title>
        <authorList>
            <person name="Kim Y.-M."/>
        </authorList>
    </citation>
    <scope>NUCLEOTIDE SEQUENCE [LARGE SCALE GENOMIC DNA]</scope>
    <source>
        <strain evidence="11">YM2019G1</strain>
    </source>
</reference>
<dbReference type="Proteomes" id="UP000436088">
    <property type="component" value="Unassembled WGS sequence"/>
</dbReference>
<evidence type="ECO:0000256" key="8">
    <source>
        <dbReference type="ARBA" id="ARBA00024343"/>
    </source>
</evidence>
<evidence type="ECO:0000256" key="1">
    <source>
        <dbReference type="ARBA" id="ARBA00004123"/>
    </source>
</evidence>
<keyword evidence="2" id="KW-0936">Ethylene signaling pathway</keyword>
<dbReference type="SUPFAM" id="SSF54171">
    <property type="entry name" value="DNA-binding domain"/>
    <property type="match status" value="1"/>
</dbReference>
<evidence type="ECO:0000256" key="2">
    <source>
        <dbReference type="ARBA" id="ARBA00022745"/>
    </source>
</evidence>
<evidence type="ECO:0000313" key="12">
    <source>
        <dbReference type="Proteomes" id="UP000436088"/>
    </source>
</evidence>
<keyword evidence="6" id="KW-0804">Transcription</keyword>
<dbReference type="GO" id="GO:0003677">
    <property type="term" value="F:DNA binding"/>
    <property type="evidence" value="ECO:0007669"/>
    <property type="project" value="UniProtKB-KW"/>
</dbReference>
<evidence type="ECO:0000256" key="6">
    <source>
        <dbReference type="ARBA" id="ARBA00023163"/>
    </source>
</evidence>
<dbReference type="GO" id="GO:0003700">
    <property type="term" value="F:DNA-binding transcription factor activity"/>
    <property type="evidence" value="ECO:0007669"/>
    <property type="project" value="InterPro"/>
</dbReference>
<feature type="region of interest" description="Disordered" evidence="9">
    <location>
        <begin position="53"/>
        <end position="97"/>
    </location>
</feature>
<dbReference type="Pfam" id="PF00847">
    <property type="entry name" value="AP2"/>
    <property type="match status" value="1"/>
</dbReference>
<dbReference type="SMART" id="SM00380">
    <property type="entry name" value="AP2"/>
    <property type="match status" value="1"/>
</dbReference>
<evidence type="ECO:0000256" key="9">
    <source>
        <dbReference type="SAM" id="MobiDB-lite"/>
    </source>
</evidence>
<dbReference type="PRINTS" id="PR00367">
    <property type="entry name" value="ETHRSPELEMNT"/>
</dbReference>
<gene>
    <name evidence="11" type="ORF">F3Y22_tig00116971pilonHSYRG00813</name>
</gene>
<comment type="subcellular location">
    <subcellularLocation>
        <location evidence="1">Nucleus</location>
    </subcellularLocation>
</comment>
<evidence type="ECO:0000313" key="11">
    <source>
        <dbReference type="EMBL" id="KAE8658568.1"/>
    </source>
</evidence>
<evidence type="ECO:0000256" key="5">
    <source>
        <dbReference type="ARBA" id="ARBA00023159"/>
    </source>
</evidence>
<evidence type="ECO:0000256" key="7">
    <source>
        <dbReference type="ARBA" id="ARBA00023242"/>
    </source>
</evidence>